<proteinExistence type="predicted"/>
<gene>
    <name evidence="10" type="ORF">SAMN02745180_01872</name>
</gene>
<dbReference type="OrthoDB" id="9801841at2"/>
<evidence type="ECO:0000256" key="6">
    <source>
        <dbReference type="ARBA" id="ARBA00023211"/>
    </source>
</evidence>
<dbReference type="EMBL" id="FQXR01000008">
    <property type="protein sequence ID" value="SHI04328.1"/>
    <property type="molecule type" value="Genomic_DNA"/>
</dbReference>
<dbReference type="PANTHER" id="PTHR13832:SF860">
    <property type="entry name" value="PROTEIN PHOSPHATASE PHPP"/>
    <property type="match status" value="1"/>
</dbReference>
<dbReference type="Proteomes" id="UP000184389">
    <property type="component" value="Unassembled WGS sequence"/>
</dbReference>
<evidence type="ECO:0000256" key="3">
    <source>
        <dbReference type="ARBA" id="ARBA00022723"/>
    </source>
</evidence>
<dbReference type="SMART" id="SM00331">
    <property type="entry name" value="PP2C_SIG"/>
    <property type="match status" value="1"/>
</dbReference>
<evidence type="ECO:0000256" key="4">
    <source>
        <dbReference type="ARBA" id="ARBA00022801"/>
    </source>
</evidence>
<comment type="catalytic activity">
    <reaction evidence="7">
        <text>O-phospho-L-seryl-[protein] + H2O = L-seryl-[protein] + phosphate</text>
        <dbReference type="Rhea" id="RHEA:20629"/>
        <dbReference type="Rhea" id="RHEA-COMP:9863"/>
        <dbReference type="Rhea" id="RHEA-COMP:11604"/>
        <dbReference type="ChEBI" id="CHEBI:15377"/>
        <dbReference type="ChEBI" id="CHEBI:29999"/>
        <dbReference type="ChEBI" id="CHEBI:43474"/>
        <dbReference type="ChEBI" id="CHEBI:83421"/>
        <dbReference type="EC" id="3.1.3.16"/>
    </reaction>
</comment>
<feature type="domain" description="PPM-type phosphatase" evidence="9">
    <location>
        <begin position="2"/>
        <end position="244"/>
    </location>
</feature>
<comment type="catalytic activity">
    <reaction evidence="8">
        <text>O-phospho-L-threonyl-[protein] + H2O = L-threonyl-[protein] + phosphate</text>
        <dbReference type="Rhea" id="RHEA:47004"/>
        <dbReference type="Rhea" id="RHEA-COMP:11060"/>
        <dbReference type="Rhea" id="RHEA-COMP:11605"/>
        <dbReference type="ChEBI" id="CHEBI:15377"/>
        <dbReference type="ChEBI" id="CHEBI:30013"/>
        <dbReference type="ChEBI" id="CHEBI:43474"/>
        <dbReference type="ChEBI" id="CHEBI:61977"/>
        <dbReference type="EC" id="3.1.3.16"/>
    </reaction>
</comment>
<dbReference type="AlphaFoldDB" id="A0A1M5XXQ0"/>
<protein>
    <recommendedName>
        <fullName evidence="2">protein-serine/threonine phosphatase</fullName>
        <ecNumber evidence="2">3.1.3.16</ecNumber>
    </recommendedName>
</protein>
<evidence type="ECO:0000256" key="8">
    <source>
        <dbReference type="ARBA" id="ARBA00048336"/>
    </source>
</evidence>
<dbReference type="RefSeq" id="WP_072744530.1">
    <property type="nucleotide sequence ID" value="NZ_FQXR01000008.1"/>
</dbReference>
<dbReference type="InterPro" id="IPR001932">
    <property type="entry name" value="PPM-type_phosphatase-like_dom"/>
</dbReference>
<evidence type="ECO:0000313" key="10">
    <source>
        <dbReference type="EMBL" id="SHI04328.1"/>
    </source>
</evidence>
<dbReference type="PROSITE" id="PS51746">
    <property type="entry name" value="PPM_2"/>
    <property type="match status" value="1"/>
</dbReference>
<evidence type="ECO:0000256" key="7">
    <source>
        <dbReference type="ARBA" id="ARBA00047761"/>
    </source>
</evidence>
<dbReference type="Gene3D" id="3.60.40.10">
    <property type="entry name" value="PPM-type phosphatase domain"/>
    <property type="match status" value="1"/>
</dbReference>
<dbReference type="EC" id="3.1.3.16" evidence="2"/>
<dbReference type="InterPro" id="IPR036457">
    <property type="entry name" value="PPM-type-like_dom_sf"/>
</dbReference>
<keyword evidence="5" id="KW-0904">Protein phosphatase</keyword>
<evidence type="ECO:0000256" key="2">
    <source>
        <dbReference type="ARBA" id="ARBA00013081"/>
    </source>
</evidence>
<dbReference type="SUPFAM" id="SSF81606">
    <property type="entry name" value="PP2C-like"/>
    <property type="match status" value="1"/>
</dbReference>
<name>A0A1M5XXQ0_9FIRM</name>
<evidence type="ECO:0000313" key="11">
    <source>
        <dbReference type="Proteomes" id="UP000184389"/>
    </source>
</evidence>
<dbReference type="GO" id="GO:0046872">
    <property type="term" value="F:metal ion binding"/>
    <property type="evidence" value="ECO:0007669"/>
    <property type="project" value="UniProtKB-KW"/>
</dbReference>
<evidence type="ECO:0000256" key="1">
    <source>
        <dbReference type="ARBA" id="ARBA00001936"/>
    </source>
</evidence>
<dbReference type="NCBIfam" id="NF033484">
    <property type="entry name" value="Stp1_PP2C_phos"/>
    <property type="match status" value="1"/>
</dbReference>
<dbReference type="GO" id="GO:0004722">
    <property type="term" value="F:protein serine/threonine phosphatase activity"/>
    <property type="evidence" value="ECO:0007669"/>
    <property type="project" value="UniProtKB-EC"/>
</dbReference>
<keyword evidence="11" id="KW-1185">Reference proteome</keyword>
<keyword evidence="4" id="KW-0378">Hydrolase</keyword>
<dbReference type="PANTHER" id="PTHR13832">
    <property type="entry name" value="PROTEIN PHOSPHATASE 2C"/>
    <property type="match status" value="1"/>
</dbReference>
<dbReference type="FunFam" id="3.60.40.10:FF:000002">
    <property type="entry name" value="Serine/threonine phosphatase stp"/>
    <property type="match status" value="1"/>
</dbReference>
<comment type="cofactor">
    <cofactor evidence="1">
        <name>Mn(2+)</name>
        <dbReference type="ChEBI" id="CHEBI:29035"/>
    </cofactor>
</comment>
<accession>A0A1M5XXQ0</accession>
<dbReference type="STRING" id="1123281.SAMN02745180_01872"/>
<sequence>MQIGVCSDIGKARENNQDSYFYSQRMDFPLFIVADGMGGHKAGEVASCMAVEIVKDFFLDKKKQNLLDNEENLISFIEESINRANDKIYKKAISNEQYNGMGTTLTMAYFLNGKVFIGHVGDSRAYLVRDNGLMQLTDDHSLVAELVKKGSISKEEAQYHPQRNIITRAVGTSEEIDVDIKFVEIKNDDILLMCTDGLTSMIEENEIKNLLLVGSNMQESCNDLIKKANDLGGLDNITVIAMKIV</sequence>
<evidence type="ECO:0000259" key="9">
    <source>
        <dbReference type="PROSITE" id="PS51746"/>
    </source>
</evidence>
<dbReference type="Pfam" id="PF13672">
    <property type="entry name" value="PP2C_2"/>
    <property type="match status" value="1"/>
</dbReference>
<reference evidence="10 11" key="1">
    <citation type="submission" date="2016-11" db="EMBL/GenBank/DDBJ databases">
        <authorList>
            <person name="Jaros S."/>
            <person name="Januszkiewicz K."/>
            <person name="Wedrychowicz H."/>
        </authorList>
    </citation>
    <scope>NUCLEOTIDE SEQUENCE [LARGE SCALE GENOMIC DNA]</scope>
    <source>
        <strain evidence="10 11">DSM 13106</strain>
    </source>
</reference>
<dbReference type="CDD" id="cd00143">
    <property type="entry name" value="PP2Cc"/>
    <property type="match status" value="1"/>
</dbReference>
<keyword evidence="6" id="KW-0464">Manganese</keyword>
<dbReference type="SMART" id="SM00332">
    <property type="entry name" value="PP2Cc"/>
    <property type="match status" value="1"/>
</dbReference>
<evidence type="ECO:0000256" key="5">
    <source>
        <dbReference type="ARBA" id="ARBA00022912"/>
    </source>
</evidence>
<keyword evidence="3" id="KW-0479">Metal-binding</keyword>
<dbReference type="InterPro" id="IPR015655">
    <property type="entry name" value="PP2C"/>
</dbReference>
<organism evidence="10 11">
    <name type="scientific">Sporanaerobacter acetigenes DSM 13106</name>
    <dbReference type="NCBI Taxonomy" id="1123281"/>
    <lineage>
        <taxon>Bacteria</taxon>
        <taxon>Bacillati</taxon>
        <taxon>Bacillota</taxon>
        <taxon>Tissierellia</taxon>
        <taxon>Tissierellales</taxon>
        <taxon>Sporanaerobacteraceae</taxon>
        <taxon>Sporanaerobacter</taxon>
    </lineage>
</organism>